<dbReference type="EMBL" id="LVJN01000012">
    <property type="protein sequence ID" value="OSM07662.1"/>
    <property type="molecule type" value="Genomic_DNA"/>
</dbReference>
<dbReference type="Proteomes" id="UP000194003">
    <property type="component" value="Unassembled WGS sequence"/>
</dbReference>
<dbReference type="Gene3D" id="2.40.10.180">
    <property type="entry name" value="Phage tail proteins"/>
    <property type="match status" value="1"/>
</dbReference>
<gene>
    <name evidence="1" type="ORF">MAIT1_04575</name>
</gene>
<dbReference type="InterPro" id="IPR008018">
    <property type="entry name" value="Phage_tail_attach_FII"/>
</dbReference>
<dbReference type="AlphaFoldDB" id="A0A1Y2K9N4"/>
<name>A0A1Y2K9N4_9PROT</name>
<keyword evidence="2" id="KW-1185">Reference proteome</keyword>
<protein>
    <recommendedName>
        <fullName evidence="3">Phage protein</fullName>
    </recommendedName>
</protein>
<organism evidence="1 2">
    <name type="scientific">Magnetofaba australis IT-1</name>
    <dbReference type="NCBI Taxonomy" id="1434232"/>
    <lineage>
        <taxon>Bacteria</taxon>
        <taxon>Pseudomonadati</taxon>
        <taxon>Pseudomonadota</taxon>
        <taxon>Magnetococcia</taxon>
        <taxon>Magnetococcales</taxon>
        <taxon>Magnetococcaceae</taxon>
        <taxon>Magnetofaba</taxon>
    </lineage>
</organism>
<sequence>MNTFWTDAVASLDAACQQTFGIQVTYIPSMANRPDLYGKSISLTGIFDDAREMVTLMGGPGMEAVVPRPVLEIRSADLGFTPTEGDEVMVDGITYRILDVQPDGHGSIKLVLSRNPSPG</sequence>
<evidence type="ECO:0000313" key="1">
    <source>
        <dbReference type="EMBL" id="OSM07662.1"/>
    </source>
</evidence>
<evidence type="ECO:0008006" key="3">
    <source>
        <dbReference type="Google" id="ProtNLM"/>
    </source>
</evidence>
<evidence type="ECO:0000313" key="2">
    <source>
        <dbReference type="Proteomes" id="UP000194003"/>
    </source>
</evidence>
<proteinExistence type="predicted"/>
<comment type="caution">
    <text evidence="1">The sequence shown here is derived from an EMBL/GenBank/DDBJ whole genome shotgun (WGS) entry which is preliminary data.</text>
</comment>
<accession>A0A1Y2K9N4</accession>
<reference evidence="1 2" key="1">
    <citation type="journal article" date="2016" name="BMC Genomics">
        <title>Combined genomic and structural analyses of a cultured magnetotactic bacterium reveals its niche adaptation to a dynamic environment.</title>
        <authorList>
            <person name="Araujo A.C."/>
            <person name="Morillo V."/>
            <person name="Cypriano J."/>
            <person name="Teixeira L.C."/>
            <person name="Leao P."/>
            <person name="Lyra S."/>
            <person name="Almeida L.G."/>
            <person name="Bazylinski D.A."/>
            <person name="Vasconcellos A.T."/>
            <person name="Abreu F."/>
            <person name="Lins U."/>
        </authorList>
    </citation>
    <scope>NUCLEOTIDE SEQUENCE [LARGE SCALE GENOMIC DNA]</scope>
    <source>
        <strain evidence="1 2">IT-1</strain>
    </source>
</reference>
<dbReference type="InterPro" id="IPR053734">
    <property type="entry name" value="Phage_Head-Tail_Connect_sf"/>
</dbReference>
<dbReference type="Pfam" id="PF05354">
    <property type="entry name" value="Phage_attach"/>
    <property type="match status" value="1"/>
</dbReference>
<dbReference type="OrthoDB" id="7573907at2"/>
<dbReference type="GO" id="GO:0019068">
    <property type="term" value="P:virion assembly"/>
    <property type="evidence" value="ECO:0007669"/>
    <property type="project" value="InterPro"/>
</dbReference>
<dbReference type="RefSeq" id="WP_085440194.1">
    <property type="nucleotide sequence ID" value="NZ_LVJN01000012.1"/>
</dbReference>
<dbReference type="STRING" id="1434232.MAIT1_04575"/>